<feature type="compositionally biased region" description="Basic and acidic residues" evidence="1">
    <location>
        <begin position="70"/>
        <end position="98"/>
    </location>
</feature>
<feature type="region of interest" description="Disordered" evidence="1">
    <location>
        <begin position="70"/>
        <end position="132"/>
    </location>
</feature>
<keyword evidence="4" id="KW-1185">Reference proteome</keyword>
<dbReference type="GeneID" id="54585218"/>
<reference evidence="3" key="1">
    <citation type="journal article" date="2020" name="Stud. Mycol.">
        <title>101 Dothideomycetes genomes: a test case for predicting lifestyles and emergence of pathogens.</title>
        <authorList>
            <person name="Haridas S."/>
            <person name="Albert R."/>
            <person name="Binder M."/>
            <person name="Bloem J."/>
            <person name="Labutti K."/>
            <person name="Salamov A."/>
            <person name="Andreopoulos B."/>
            <person name="Baker S."/>
            <person name="Barry K."/>
            <person name="Bills G."/>
            <person name="Bluhm B."/>
            <person name="Cannon C."/>
            <person name="Castanera R."/>
            <person name="Culley D."/>
            <person name="Daum C."/>
            <person name="Ezra D."/>
            <person name="Gonzalez J."/>
            <person name="Henrissat B."/>
            <person name="Kuo A."/>
            <person name="Liang C."/>
            <person name="Lipzen A."/>
            <person name="Lutzoni F."/>
            <person name="Magnuson J."/>
            <person name="Mondo S."/>
            <person name="Nolan M."/>
            <person name="Ohm R."/>
            <person name="Pangilinan J."/>
            <person name="Park H.-J."/>
            <person name="Ramirez L."/>
            <person name="Alfaro M."/>
            <person name="Sun H."/>
            <person name="Tritt A."/>
            <person name="Yoshinaga Y."/>
            <person name="Zwiers L.-H."/>
            <person name="Turgeon B."/>
            <person name="Goodwin S."/>
            <person name="Spatafora J."/>
            <person name="Crous P."/>
            <person name="Grigoriev I."/>
        </authorList>
    </citation>
    <scope>NUCLEOTIDE SEQUENCE</scope>
    <source>
        <strain evidence="3">CBS 122368</strain>
    </source>
</reference>
<feature type="compositionally biased region" description="Acidic residues" evidence="1">
    <location>
        <begin position="106"/>
        <end position="115"/>
    </location>
</feature>
<dbReference type="RefSeq" id="XP_033687920.1">
    <property type="nucleotide sequence ID" value="XM_033831888.1"/>
</dbReference>
<gene>
    <name evidence="3" type="ORF">BU26DRAFT_547547</name>
</gene>
<name>A0A6A6IRB3_9PLEO</name>
<keyword evidence="2" id="KW-0472">Membrane</keyword>
<proteinExistence type="predicted"/>
<protein>
    <recommendedName>
        <fullName evidence="5">Transmembrane protein</fullName>
    </recommendedName>
</protein>
<dbReference type="Proteomes" id="UP000800094">
    <property type="component" value="Unassembled WGS sequence"/>
</dbReference>
<evidence type="ECO:0000313" key="4">
    <source>
        <dbReference type="Proteomes" id="UP000800094"/>
    </source>
</evidence>
<feature type="transmembrane region" description="Helical" evidence="2">
    <location>
        <begin position="36"/>
        <end position="62"/>
    </location>
</feature>
<evidence type="ECO:0000313" key="3">
    <source>
        <dbReference type="EMBL" id="KAF2252916.1"/>
    </source>
</evidence>
<evidence type="ECO:0000256" key="1">
    <source>
        <dbReference type="SAM" id="MobiDB-lite"/>
    </source>
</evidence>
<dbReference type="AlphaFoldDB" id="A0A6A6IRB3"/>
<keyword evidence="2" id="KW-0812">Transmembrane</keyword>
<accession>A0A6A6IRB3</accession>
<evidence type="ECO:0000256" key="2">
    <source>
        <dbReference type="SAM" id="Phobius"/>
    </source>
</evidence>
<evidence type="ECO:0008006" key="5">
    <source>
        <dbReference type="Google" id="ProtNLM"/>
    </source>
</evidence>
<sequence length="155" mass="17207">MPTALLPPLVALSCVAISLSATLVILKHLDSARKPGFYAVLGATGSFVLVLGITGCAVRWMLGPRNMVFREDTNDEGKDAGSDKDGEPKAWDVDREDTGDIIELPETGDDEEYEDLPGSGEDRRKKNTKKQKGMVKWIKAVEQMKRRRELFNKKD</sequence>
<keyword evidence="2" id="KW-1133">Transmembrane helix</keyword>
<organism evidence="3 4">
    <name type="scientific">Trematosphaeria pertusa</name>
    <dbReference type="NCBI Taxonomy" id="390896"/>
    <lineage>
        <taxon>Eukaryota</taxon>
        <taxon>Fungi</taxon>
        <taxon>Dikarya</taxon>
        <taxon>Ascomycota</taxon>
        <taxon>Pezizomycotina</taxon>
        <taxon>Dothideomycetes</taxon>
        <taxon>Pleosporomycetidae</taxon>
        <taxon>Pleosporales</taxon>
        <taxon>Massarineae</taxon>
        <taxon>Trematosphaeriaceae</taxon>
        <taxon>Trematosphaeria</taxon>
    </lineage>
</organism>
<dbReference type="EMBL" id="ML987191">
    <property type="protein sequence ID" value="KAF2252916.1"/>
    <property type="molecule type" value="Genomic_DNA"/>
</dbReference>